<keyword evidence="2" id="KW-0812">Transmembrane</keyword>
<protein>
    <submittedName>
        <fullName evidence="3">Uncharacterized protein</fullName>
    </submittedName>
</protein>
<dbReference type="AlphaFoldDB" id="A0A645B611"/>
<gene>
    <name evidence="3" type="ORF">SDC9_107337</name>
</gene>
<evidence type="ECO:0000256" key="1">
    <source>
        <dbReference type="SAM" id="MobiDB-lite"/>
    </source>
</evidence>
<accession>A0A645B611</accession>
<proteinExistence type="predicted"/>
<evidence type="ECO:0000313" key="3">
    <source>
        <dbReference type="EMBL" id="MPM60486.1"/>
    </source>
</evidence>
<reference evidence="3" key="1">
    <citation type="submission" date="2019-08" db="EMBL/GenBank/DDBJ databases">
        <authorList>
            <person name="Kucharzyk K."/>
            <person name="Murdoch R.W."/>
            <person name="Higgins S."/>
            <person name="Loffler F."/>
        </authorList>
    </citation>
    <scope>NUCLEOTIDE SEQUENCE</scope>
</reference>
<organism evidence="3">
    <name type="scientific">bioreactor metagenome</name>
    <dbReference type="NCBI Taxonomy" id="1076179"/>
    <lineage>
        <taxon>unclassified sequences</taxon>
        <taxon>metagenomes</taxon>
        <taxon>ecological metagenomes</taxon>
    </lineage>
</organism>
<keyword evidence="2" id="KW-1133">Transmembrane helix</keyword>
<feature type="compositionally biased region" description="Acidic residues" evidence="1">
    <location>
        <begin position="240"/>
        <end position="253"/>
    </location>
</feature>
<comment type="caution">
    <text evidence="3">The sequence shown here is derived from an EMBL/GenBank/DDBJ whole genome shotgun (WGS) entry which is preliminary data.</text>
</comment>
<name>A0A645B611_9ZZZZ</name>
<feature type="region of interest" description="Disordered" evidence="1">
    <location>
        <begin position="238"/>
        <end position="339"/>
    </location>
</feature>
<feature type="transmembrane region" description="Helical" evidence="2">
    <location>
        <begin position="203"/>
        <end position="225"/>
    </location>
</feature>
<evidence type="ECO:0000256" key="2">
    <source>
        <dbReference type="SAM" id="Phobius"/>
    </source>
</evidence>
<feature type="compositionally biased region" description="Acidic residues" evidence="1">
    <location>
        <begin position="282"/>
        <end position="297"/>
    </location>
</feature>
<keyword evidence="2" id="KW-0472">Membrane</keyword>
<feature type="compositionally biased region" description="Basic residues" evidence="1">
    <location>
        <begin position="269"/>
        <end position="278"/>
    </location>
</feature>
<dbReference type="EMBL" id="VSSQ01017827">
    <property type="protein sequence ID" value="MPM60486.1"/>
    <property type="molecule type" value="Genomic_DNA"/>
</dbReference>
<sequence length="339" mass="36572">MDTAFTRIAASQSAADPVVAAEQASLLSKARAVTRFLEHDDTLLATDALAALCSQLSIGQIDVANAEGTLIASSNASSIGTAPGTQEGFEWVLDALEDPTAELLKTSENDRSILYCCLPRADIEGFILLTSDDTIVDDALALSSVDALIADLPYGGDLLFQAEPGGADGFFSDSGSLCLRRTADGVTLIAARENSVVYNARNVALVAVAAILLCVMICVVSAYLLHIELITVVDRGEPEAGQEENEPEAEALPEESGLPPEDELIPPPRARREKRRKRPETFTEELSGEETLPEEETLLEHERAVENAPRQIGRRRQKTKDKEAEEPVNDEDPFDKIVD</sequence>